<evidence type="ECO:0000313" key="8">
    <source>
        <dbReference type="EMBL" id="OQO02824.1"/>
    </source>
</evidence>
<dbReference type="OrthoDB" id="5966927at2759"/>
<keyword evidence="3" id="KW-1133">Transmembrane helix</keyword>
<comment type="caution">
    <text evidence="8">The sequence shown here is derived from an EMBL/GenBank/DDBJ whole genome shotgun (WGS) entry which is preliminary data.</text>
</comment>
<dbReference type="GO" id="GO:0034992">
    <property type="term" value="C:microtubule organizing center attachment site"/>
    <property type="evidence" value="ECO:0007669"/>
    <property type="project" value="TreeGrafter"/>
</dbReference>
<evidence type="ECO:0000313" key="9">
    <source>
        <dbReference type="Proteomes" id="UP000192596"/>
    </source>
</evidence>
<keyword evidence="4" id="KW-0472">Membrane</keyword>
<dbReference type="STRING" id="1507870.A0A1V8SUV0"/>
<feature type="compositionally biased region" description="Polar residues" evidence="6">
    <location>
        <begin position="403"/>
        <end position="415"/>
    </location>
</feature>
<feature type="region of interest" description="Disordered" evidence="6">
    <location>
        <begin position="41"/>
        <end position="83"/>
    </location>
</feature>
<feature type="compositionally biased region" description="Low complexity" evidence="6">
    <location>
        <begin position="553"/>
        <end position="563"/>
    </location>
</feature>
<organism evidence="8 9">
    <name type="scientific">Cryoendolithus antarcticus</name>
    <dbReference type="NCBI Taxonomy" id="1507870"/>
    <lineage>
        <taxon>Eukaryota</taxon>
        <taxon>Fungi</taxon>
        <taxon>Dikarya</taxon>
        <taxon>Ascomycota</taxon>
        <taxon>Pezizomycotina</taxon>
        <taxon>Dothideomycetes</taxon>
        <taxon>Dothideomycetidae</taxon>
        <taxon>Cladosporiales</taxon>
        <taxon>Cladosporiaceae</taxon>
        <taxon>Cryoendolithus</taxon>
    </lineage>
</organism>
<dbReference type="GO" id="GO:0071765">
    <property type="term" value="P:nuclear inner membrane organization"/>
    <property type="evidence" value="ECO:0007669"/>
    <property type="project" value="InterPro"/>
</dbReference>
<feature type="compositionally biased region" description="Polar residues" evidence="6">
    <location>
        <begin position="442"/>
        <end position="458"/>
    </location>
</feature>
<dbReference type="EMBL" id="NAJO01000026">
    <property type="protein sequence ID" value="OQO02824.1"/>
    <property type="molecule type" value="Genomic_DNA"/>
</dbReference>
<name>A0A1V8SUV0_9PEZI</name>
<gene>
    <name evidence="8" type="ORF">B0A48_11107</name>
</gene>
<dbReference type="InterPro" id="IPR018617">
    <property type="entry name" value="Ima1_N"/>
</dbReference>
<evidence type="ECO:0000256" key="4">
    <source>
        <dbReference type="ARBA" id="ARBA00023136"/>
    </source>
</evidence>
<feature type="region of interest" description="Disordered" evidence="6">
    <location>
        <begin position="553"/>
        <end position="602"/>
    </location>
</feature>
<dbReference type="InterPro" id="IPR042321">
    <property type="entry name" value="Ima1"/>
</dbReference>
<dbReference type="Pfam" id="PF09779">
    <property type="entry name" value="Ima1_N"/>
    <property type="match status" value="1"/>
</dbReference>
<evidence type="ECO:0000256" key="2">
    <source>
        <dbReference type="ARBA" id="ARBA00022692"/>
    </source>
</evidence>
<accession>A0A1V8SUV0</accession>
<dbReference type="InParanoid" id="A0A1V8SUV0"/>
<dbReference type="PANTHER" id="PTHR28538">
    <property type="entry name" value="INTEGRAL INNER NUCLEAR MEMBRANE PROTEIN IMA1"/>
    <property type="match status" value="1"/>
</dbReference>
<dbReference type="GO" id="GO:0044732">
    <property type="term" value="C:mitotic spindle pole body"/>
    <property type="evidence" value="ECO:0007669"/>
    <property type="project" value="TreeGrafter"/>
</dbReference>
<feature type="region of interest" description="Disordered" evidence="6">
    <location>
        <begin position="477"/>
        <end position="503"/>
    </location>
</feature>
<feature type="domain" description="Ima1 N-terminal" evidence="7">
    <location>
        <begin position="9"/>
        <end position="143"/>
    </location>
</feature>
<keyword evidence="5" id="KW-0539">Nucleus</keyword>
<proteinExistence type="predicted"/>
<dbReference type="GO" id="GO:0005637">
    <property type="term" value="C:nuclear inner membrane"/>
    <property type="evidence" value="ECO:0007669"/>
    <property type="project" value="UniProtKB-SubCell"/>
</dbReference>
<comment type="subcellular location">
    <subcellularLocation>
        <location evidence="1">Nucleus inner membrane</location>
        <topology evidence="1">Multi-pass membrane protein</topology>
    </subcellularLocation>
</comment>
<keyword evidence="2" id="KW-0812">Transmembrane</keyword>
<evidence type="ECO:0000256" key="3">
    <source>
        <dbReference type="ARBA" id="ARBA00022989"/>
    </source>
</evidence>
<feature type="compositionally biased region" description="Polar residues" evidence="6">
    <location>
        <begin position="485"/>
        <end position="498"/>
    </location>
</feature>
<feature type="compositionally biased region" description="Pro residues" evidence="6">
    <location>
        <begin position="47"/>
        <end position="60"/>
    </location>
</feature>
<feature type="region of interest" description="Disordered" evidence="6">
    <location>
        <begin position="357"/>
        <end position="458"/>
    </location>
</feature>
<keyword evidence="9" id="KW-1185">Reference proteome</keyword>
<sequence>MALFWRRFHCHYCNTRSSHPRSTPIPSFDCSSCGARNHLDARGNITDPPPPPPSFSPLPKPSFESFSRPPSALRPHASPKQQEQPLFCTTCQHNQQIFTETLANYLPDDEDPQYAAYEQRLPQFRKELEERYPQICVACAPRVQMRIHGADRRGLMEEMARTRRRERGGGGVGEGRDSWRKWAVRWGLWGVGWVVVWSWGLQVAWHLYAAGRLVAGEDGMRVEEATDGECVRDAMGLRFSGVCEDRLAGYVPAAIMTGLILWWWHHGEAKLYDAHVRYEKIDGKGTHLALSLVTMAVRIVAYRILVRDLQSGGWSWTELVAAHIAAVLVIIVGERLRSNAIKPRKWRLDRKIMPTPDEADILGQNAGPAAERHTPQAASNLPFDWSGRKPKPPFPVEALSRSRAAQPNTLWTSTPGHFPPSPPASDETFADDDAMDIDPVTPSRQLRSTLTSNAHQSQGWDDLRSNLFNIDDSLRQNQQVPQQQSKKLSYQPPTTQSPFRGRLPAAPMSMERRLRNPVSQVPSFQPKHVSHQSNFLDQMKSGLEVNRPFLRPQQQAVSSQPQQRTRSSMLDDVDDEAQSPAAARTRGNLELRKSNWHLPQDTAGQATGLEELLGGASFRISEEKSAEAAQAAKVQTGGDWKVSVGVVGAMVALGAVAGIEGVRRPICLAIVAWMESIGL</sequence>
<evidence type="ECO:0000256" key="1">
    <source>
        <dbReference type="ARBA" id="ARBA00004473"/>
    </source>
</evidence>
<dbReference type="AlphaFoldDB" id="A0A1V8SUV0"/>
<reference evidence="9" key="1">
    <citation type="submission" date="2017-03" db="EMBL/GenBank/DDBJ databases">
        <title>Genomes of endolithic fungi from Antarctica.</title>
        <authorList>
            <person name="Coleine C."/>
            <person name="Masonjones S."/>
            <person name="Stajich J.E."/>
        </authorList>
    </citation>
    <scope>NUCLEOTIDE SEQUENCE [LARGE SCALE GENOMIC DNA]</scope>
    <source>
        <strain evidence="9">CCFEE 5527</strain>
    </source>
</reference>
<dbReference type="PANTHER" id="PTHR28538:SF1">
    <property type="entry name" value="INTEGRAL INNER NUCLEAR MEMBRANE PROTEIN IMA1"/>
    <property type="match status" value="1"/>
</dbReference>
<dbReference type="GO" id="GO:0034506">
    <property type="term" value="C:chromosome, centromeric core domain"/>
    <property type="evidence" value="ECO:0007669"/>
    <property type="project" value="TreeGrafter"/>
</dbReference>
<dbReference type="Proteomes" id="UP000192596">
    <property type="component" value="Unassembled WGS sequence"/>
</dbReference>
<evidence type="ECO:0000256" key="5">
    <source>
        <dbReference type="ARBA" id="ARBA00023242"/>
    </source>
</evidence>
<evidence type="ECO:0000256" key="6">
    <source>
        <dbReference type="SAM" id="MobiDB-lite"/>
    </source>
</evidence>
<evidence type="ECO:0000259" key="7">
    <source>
        <dbReference type="Pfam" id="PF09779"/>
    </source>
</evidence>
<protein>
    <recommendedName>
        <fullName evidence="7">Ima1 N-terminal domain-containing protein</fullName>
    </recommendedName>
</protein>